<keyword evidence="5 6" id="KW-0472">Membrane</keyword>
<evidence type="ECO:0000256" key="5">
    <source>
        <dbReference type="ARBA" id="ARBA00023136"/>
    </source>
</evidence>
<dbReference type="GO" id="GO:0022857">
    <property type="term" value="F:transmembrane transporter activity"/>
    <property type="evidence" value="ECO:0007669"/>
    <property type="project" value="InterPro"/>
</dbReference>
<feature type="transmembrane region" description="Helical" evidence="6">
    <location>
        <begin position="75"/>
        <end position="93"/>
    </location>
</feature>
<dbReference type="Pfam" id="PF02653">
    <property type="entry name" value="BPD_transp_2"/>
    <property type="match status" value="1"/>
</dbReference>
<comment type="subcellular location">
    <subcellularLocation>
        <location evidence="1">Cell membrane</location>
        <topology evidence="1">Multi-pass membrane protein</topology>
    </subcellularLocation>
</comment>
<proteinExistence type="predicted"/>
<name>X1P6P7_9ZZZZ</name>
<evidence type="ECO:0000256" key="3">
    <source>
        <dbReference type="ARBA" id="ARBA00022692"/>
    </source>
</evidence>
<feature type="transmembrane region" description="Helical" evidence="6">
    <location>
        <begin position="166"/>
        <end position="188"/>
    </location>
</feature>
<dbReference type="GO" id="GO:0005886">
    <property type="term" value="C:plasma membrane"/>
    <property type="evidence" value="ECO:0007669"/>
    <property type="project" value="UniProtKB-SubCell"/>
</dbReference>
<organism evidence="7">
    <name type="scientific">marine sediment metagenome</name>
    <dbReference type="NCBI Taxonomy" id="412755"/>
    <lineage>
        <taxon>unclassified sequences</taxon>
        <taxon>metagenomes</taxon>
        <taxon>ecological metagenomes</taxon>
    </lineage>
</organism>
<feature type="transmembrane region" description="Helical" evidence="6">
    <location>
        <begin position="50"/>
        <end position="68"/>
    </location>
</feature>
<gene>
    <name evidence="7" type="ORF">S06H3_32089</name>
</gene>
<evidence type="ECO:0000256" key="2">
    <source>
        <dbReference type="ARBA" id="ARBA00022475"/>
    </source>
</evidence>
<feature type="non-terminal residue" evidence="7">
    <location>
        <position position="271"/>
    </location>
</feature>
<dbReference type="EMBL" id="BARV01019048">
    <property type="protein sequence ID" value="GAI26594.1"/>
    <property type="molecule type" value="Genomic_DNA"/>
</dbReference>
<evidence type="ECO:0000256" key="4">
    <source>
        <dbReference type="ARBA" id="ARBA00022989"/>
    </source>
</evidence>
<protein>
    <recommendedName>
        <fullName evidence="8">Ribose ABC transporter permease</fullName>
    </recommendedName>
</protein>
<sequence length="271" mass="28928">MPNKIFKNWWEKIKYNYFQEFILLVVLLVLGTIFSLLTDTFLTIPNILNVLLQISIIAILGFGVTIIIISAGIDLSLGSVMALVGMGTAAILTSSNPSIFFAILGGLLIGGIVGFINGITVAYIHLPAFIATLAMMSIARGVALVVTNAIPIYNLPESFLFLGSGFLWGIPTPIYVMIGLYFILDFILRKTKFGRYIYAIGGNEEATRLSGINIRRYKLLVYVVGGICTGVAGILFTARLGSGQPTAGVGYELDAITAAILGGTNLFGGSG</sequence>
<feature type="transmembrane region" description="Helical" evidence="6">
    <location>
        <begin position="99"/>
        <end position="119"/>
    </location>
</feature>
<dbReference type="PANTHER" id="PTHR32196">
    <property type="entry name" value="ABC TRANSPORTER PERMEASE PROTEIN YPHD-RELATED-RELATED"/>
    <property type="match status" value="1"/>
</dbReference>
<keyword evidence="4 6" id="KW-1133">Transmembrane helix</keyword>
<dbReference type="PANTHER" id="PTHR32196:SF72">
    <property type="entry name" value="RIBOSE IMPORT PERMEASE PROTEIN RBSC"/>
    <property type="match status" value="1"/>
</dbReference>
<keyword evidence="2" id="KW-1003">Cell membrane</keyword>
<feature type="transmembrane region" description="Helical" evidence="6">
    <location>
        <begin position="126"/>
        <end position="146"/>
    </location>
</feature>
<dbReference type="AlphaFoldDB" id="X1P6P7"/>
<dbReference type="CDD" id="cd06579">
    <property type="entry name" value="TM_PBP1_transp_AraH_like"/>
    <property type="match status" value="1"/>
</dbReference>
<feature type="transmembrane region" description="Helical" evidence="6">
    <location>
        <begin position="219"/>
        <end position="238"/>
    </location>
</feature>
<evidence type="ECO:0000256" key="1">
    <source>
        <dbReference type="ARBA" id="ARBA00004651"/>
    </source>
</evidence>
<keyword evidence="3 6" id="KW-0812">Transmembrane</keyword>
<evidence type="ECO:0008006" key="8">
    <source>
        <dbReference type="Google" id="ProtNLM"/>
    </source>
</evidence>
<dbReference type="InterPro" id="IPR001851">
    <property type="entry name" value="ABC_transp_permease"/>
</dbReference>
<reference evidence="7" key="1">
    <citation type="journal article" date="2014" name="Front. Microbiol.">
        <title>High frequency of phylogenetically diverse reductive dehalogenase-homologous genes in deep subseafloor sedimentary metagenomes.</title>
        <authorList>
            <person name="Kawai M."/>
            <person name="Futagami T."/>
            <person name="Toyoda A."/>
            <person name="Takaki Y."/>
            <person name="Nishi S."/>
            <person name="Hori S."/>
            <person name="Arai W."/>
            <person name="Tsubouchi T."/>
            <person name="Morono Y."/>
            <person name="Uchiyama I."/>
            <person name="Ito T."/>
            <person name="Fujiyama A."/>
            <person name="Inagaki F."/>
            <person name="Takami H."/>
        </authorList>
    </citation>
    <scope>NUCLEOTIDE SEQUENCE</scope>
    <source>
        <strain evidence="7">Expedition CK06-06</strain>
    </source>
</reference>
<accession>X1P6P7</accession>
<evidence type="ECO:0000313" key="7">
    <source>
        <dbReference type="EMBL" id="GAI26594.1"/>
    </source>
</evidence>
<comment type="caution">
    <text evidence="7">The sequence shown here is derived from an EMBL/GenBank/DDBJ whole genome shotgun (WGS) entry which is preliminary data.</text>
</comment>
<evidence type="ECO:0000256" key="6">
    <source>
        <dbReference type="SAM" id="Phobius"/>
    </source>
</evidence>
<feature type="transmembrane region" description="Helical" evidence="6">
    <location>
        <begin position="21"/>
        <end position="44"/>
    </location>
</feature>